<dbReference type="AlphaFoldDB" id="A0AA86PUB1"/>
<keyword evidence="3" id="KW-1185">Reference proteome</keyword>
<evidence type="ECO:0000313" key="2">
    <source>
        <dbReference type="EMBL" id="CAL6021672.1"/>
    </source>
</evidence>
<evidence type="ECO:0000313" key="1">
    <source>
        <dbReference type="EMBL" id="CAI9946455.1"/>
    </source>
</evidence>
<dbReference type="EMBL" id="CATOUU010000762">
    <property type="protein sequence ID" value="CAI9946455.1"/>
    <property type="molecule type" value="Genomic_DNA"/>
</dbReference>
<dbReference type="EMBL" id="CAXDID020000089">
    <property type="protein sequence ID" value="CAL6021672.1"/>
    <property type="molecule type" value="Genomic_DNA"/>
</dbReference>
<accession>A0AA86PUB1</accession>
<comment type="caution">
    <text evidence="1">The sequence shown here is derived from an EMBL/GenBank/DDBJ whole genome shotgun (WGS) entry which is preliminary data.</text>
</comment>
<dbReference type="Proteomes" id="UP001642409">
    <property type="component" value="Unassembled WGS sequence"/>
</dbReference>
<reference evidence="2 3" key="2">
    <citation type="submission" date="2024-07" db="EMBL/GenBank/DDBJ databases">
        <authorList>
            <person name="Akdeniz Z."/>
        </authorList>
    </citation>
    <scope>NUCLEOTIDE SEQUENCE [LARGE SCALE GENOMIC DNA]</scope>
</reference>
<proteinExistence type="predicted"/>
<evidence type="ECO:0000313" key="3">
    <source>
        <dbReference type="Proteomes" id="UP001642409"/>
    </source>
</evidence>
<organism evidence="1">
    <name type="scientific">Hexamita inflata</name>
    <dbReference type="NCBI Taxonomy" id="28002"/>
    <lineage>
        <taxon>Eukaryota</taxon>
        <taxon>Metamonada</taxon>
        <taxon>Diplomonadida</taxon>
        <taxon>Hexamitidae</taxon>
        <taxon>Hexamitinae</taxon>
        <taxon>Hexamita</taxon>
    </lineage>
</organism>
<gene>
    <name evidence="2" type="ORF">HINF_LOCUS28281</name>
    <name evidence="1" type="ORF">HINF_LOCUS34100</name>
</gene>
<protein>
    <submittedName>
        <fullName evidence="2">Hypothetical_protein</fullName>
    </submittedName>
</protein>
<sequence>MKVSVFKTIHIPQSLYPIWNSEKCSISPSISCLFAPISTPRQQQQDNLRQHSVQNIQEVEHIKQLIQKQTQCIKTMNYQFNQINAQYKTTINQLQVVQKCQKSVLNFILNKNEDVKTFAQKQKKNVLRLKRRNDENDFCFESCEVFVQMIQKLFQ</sequence>
<reference evidence="1" key="1">
    <citation type="submission" date="2023-06" db="EMBL/GenBank/DDBJ databases">
        <authorList>
            <person name="Kurt Z."/>
        </authorList>
    </citation>
    <scope>NUCLEOTIDE SEQUENCE</scope>
</reference>
<name>A0AA86PUB1_9EUKA</name>